<accession>A0A5C5VB60</accession>
<proteinExistence type="inferred from homology"/>
<sequence length="268" mass="30009">MKVANIPVDLVDEDPNQPRKHFDEEAIEQLGQSQIDDGEQQPIIVFRRESRFRLIDGCRRLRARRLKKQETVLAIVHDEEPDSETLAVTQLVVNSLRKDLTPMEKAVAYKNLKDQYGWSNTEIAKRLHVSKGSVTQALSYLELPEEAQTRLNAGELAESTAYAISRVEDADKRSELLKQAAAGRLKRDDANAVAQAARPKGKSHHRAVLRLKSADVAVTSDEPIDQESLVRIGRELAQAGQRASRDGIDVKTLKRVLRDKHRNVAAAS</sequence>
<keyword evidence="2" id="KW-0159">Chromosome partition</keyword>
<evidence type="ECO:0000259" key="3">
    <source>
        <dbReference type="SMART" id="SM00470"/>
    </source>
</evidence>
<reference evidence="4 5" key="1">
    <citation type="submission" date="2019-02" db="EMBL/GenBank/DDBJ databases">
        <title>Deep-cultivation of Planctomycetes and their phenomic and genomic characterization uncovers novel biology.</title>
        <authorList>
            <person name="Wiegand S."/>
            <person name="Jogler M."/>
            <person name="Boedeker C."/>
            <person name="Pinto D."/>
            <person name="Vollmers J."/>
            <person name="Rivas-Marin E."/>
            <person name="Kohn T."/>
            <person name="Peeters S.H."/>
            <person name="Heuer A."/>
            <person name="Rast P."/>
            <person name="Oberbeckmann S."/>
            <person name="Bunk B."/>
            <person name="Jeske O."/>
            <person name="Meyerdierks A."/>
            <person name="Storesund J.E."/>
            <person name="Kallscheuer N."/>
            <person name="Luecker S."/>
            <person name="Lage O.M."/>
            <person name="Pohl T."/>
            <person name="Merkel B.J."/>
            <person name="Hornburger P."/>
            <person name="Mueller R.-W."/>
            <person name="Bruemmer F."/>
            <person name="Labrenz M."/>
            <person name="Spormann A.M."/>
            <person name="Op Den Camp H."/>
            <person name="Overmann J."/>
            <person name="Amann R."/>
            <person name="Jetten M.S.M."/>
            <person name="Mascher T."/>
            <person name="Medema M.H."/>
            <person name="Devos D.P."/>
            <person name="Kaster A.-K."/>
            <person name="Ovreas L."/>
            <person name="Rohde M."/>
            <person name="Galperin M.Y."/>
            <person name="Jogler C."/>
        </authorList>
    </citation>
    <scope>NUCLEOTIDE SEQUENCE [LARGE SCALE GENOMIC DNA]</scope>
    <source>
        <strain evidence="4 5">KOR34</strain>
    </source>
</reference>
<evidence type="ECO:0000313" key="4">
    <source>
        <dbReference type="EMBL" id="TWT35213.1"/>
    </source>
</evidence>
<evidence type="ECO:0000256" key="2">
    <source>
        <dbReference type="ARBA" id="ARBA00022829"/>
    </source>
</evidence>
<dbReference type="Pfam" id="PF02195">
    <property type="entry name" value="ParB_N"/>
    <property type="match status" value="1"/>
</dbReference>
<gene>
    <name evidence="4" type="primary">spo0C</name>
    <name evidence="4" type="ORF">KOR34_01010</name>
</gene>
<dbReference type="InterPro" id="IPR036086">
    <property type="entry name" value="ParB/Sulfiredoxin_sf"/>
</dbReference>
<dbReference type="GO" id="GO:0003677">
    <property type="term" value="F:DNA binding"/>
    <property type="evidence" value="ECO:0007669"/>
    <property type="project" value="InterPro"/>
</dbReference>
<dbReference type="SMART" id="SM00470">
    <property type="entry name" value="ParB"/>
    <property type="match status" value="1"/>
</dbReference>
<dbReference type="NCBIfam" id="TIGR00180">
    <property type="entry name" value="parB_part"/>
    <property type="match status" value="1"/>
</dbReference>
<feature type="domain" description="ParB-like N-terminal" evidence="3">
    <location>
        <begin position="4"/>
        <end position="95"/>
    </location>
</feature>
<dbReference type="InterPro" id="IPR041468">
    <property type="entry name" value="HTH_ParB/Spo0J"/>
</dbReference>
<dbReference type="Gene3D" id="1.10.10.2830">
    <property type="match status" value="1"/>
</dbReference>
<dbReference type="AlphaFoldDB" id="A0A5C5VB60"/>
<name>A0A5C5VB60_9BACT</name>
<dbReference type="RefSeq" id="WP_146561210.1">
    <property type="nucleotide sequence ID" value="NZ_SIHJ01000001.1"/>
</dbReference>
<dbReference type="GO" id="GO:0005694">
    <property type="term" value="C:chromosome"/>
    <property type="evidence" value="ECO:0007669"/>
    <property type="project" value="TreeGrafter"/>
</dbReference>
<organism evidence="4 5">
    <name type="scientific">Posidoniimonas corsicana</name>
    <dbReference type="NCBI Taxonomy" id="1938618"/>
    <lineage>
        <taxon>Bacteria</taxon>
        <taxon>Pseudomonadati</taxon>
        <taxon>Planctomycetota</taxon>
        <taxon>Planctomycetia</taxon>
        <taxon>Pirellulales</taxon>
        <taxon>Lacipirellulaceae</taxon>
        <taxon>Posidoniimonas</taxon>
    </lineage>
</organism>
<dbReference type="Proteomes" id="UP000316714">
    <property type="component" value="Unassembled WGS sequence"/>
</dbReference>
<dbReference type="InterPro" id="IPR050336">
    <property type="entry name" value="Chromosome_partition/occlusion"/>
</dbReference>
<dbReference type="Pfam" id="PF17762">
    <property type="entry name" value="HTH_ParB"/>
    <property type="match status" value="1"/>
</dbReference>
<comment type="caution">
    <text evidence="4">The sequence shown here is derived from an EMBL/GenBank/DDBJ whole genome shotgun (WGS) entry which is preliminary data.</text>
</comment>
<dbReference type="EMBL" id="SIHJ01000001">
    <property type="protein sequence ID" value="TWT35213.1"/>
    <property type="molecule type" value="Genomic_DNA"/>
</dbReference>
<evidence type="ECO:0000256" key="1">
    <source>
        <dbReference type="ARBA" id="ARBA00006295"/>
    </source>
</evidence>
<keyword evidence="5" id="KW-1185">Reference proteome</keyword>
<dbReference type="GO" id="GO:0007059">
    <property type="term" value="P:chromosome segregation"/>
    <property type="evidence" value="ECO:0007669"/>
    <property type="project" value="UniProtKB-KW"/>
</dbReference>
<comment type="similarity">
    <text evidence="1">Belongs to the ParB family.</text>
</comment>
<protein>
    <submittedName>
        <fullName evidence="4">Chromosome-partitioning protein Spo0J</fullName>
    </submittedName>
</protein>
<dbReference type="InterPro" id="IPR004437">
    <property type="entry name" value="ParB/RepB/Spo0J"/>
</dbReference>
<dbReference type="SUPFAM" id="SSF109709">
    <property type="entry name" value="KorB DNA-binding domain-like"/>
    <property type="match status" value="1"/>
</dbReference>
<dbReference type="OrthoDB" id="9802051at2"/>
<dbReference type="PANTHER" id="PTHR33375:SF1">
    <property type="entry name" value="CHROMOSOME-PARTITIONING PROTEIN PARB-RELATED"/>
    <property type="match status" value="1"/>
</dbReference>
<dbReference type="SUPFAM" id="SSF110849">
    <property type="entry name" value="ParB/Sulfiredoxin"/>
    <property type="match status" value="1"/>
</dbReference>
<dbReference type="InterPro" id="IPR003115">
    <property type="entry name" value="ParB_N"/>
</dbReference>
<dbReference type="PANTHER" id="PTHR33375">
    <property type="entry name" value="CHROMOSOME-PARTITIONING PROTEIN PARB-RELATED"/>
    <property type="match status" value="1"/>
</dbReference>
<evidence type="ECO:0000313" key="5">
    <source>
        <dbReference type="Proteomes" id="UP000316714"/>
    </source>
</evidence>
<dbReference type="Gene3D" id="3.90.1530.30">
    <property type="match status" value="1"/>
</dbReference>